<gene>
    <name evidence="7" type="ORF">SAMN05192585_12531</name>
</gene>
<evidence type="ECO:0000259" key="6">
    <source>
        <dbReference type="PROSITE" id="PS51012"/>
    </source>
</evidence>
<dbReference type="PRINTS" id="PR00164">
    <property type="entry name" value="ABC2TRNSPORT"/>
</dbReference>
<keyword evidence="8" id="KW-1185">Reference proteome</keyword>
<evidence type="ECO:0000256" key="2">
    <source>
        <dbReference type="ARBA" id="ARBA00022692"/>
    </source>
</evidence>
<dbReference type="InterPro" id="IPR013525">
    <property type="entry name" value="ABC2_TM"/>
</dbReference>
<keyword evidence="3 5" id="KW-1133">Transmembrane helix</keyword>
<dbReference type="PROSITE" id="PS51012">
    <property type="entry name" value="ABC_TM2"/>
    <property type="match status" value="1"/>
</dbReference>
<keyword evidence="5" id="KW-0813">Transport</keyword>
<proteinExistence type="inferred from homology"/>
<keyword evidence="5" id="KW-1003">Cell membrane</keyword>
<evidence type="ECO:0000256" key="1">
    <source>
        <dbReference type="ARBA" id="ARBA00004141"/>
    </source>
</evidence>
<feature type="transmembrane region" description="Helical" evidence="5">
    <location>
        <begin position="220"/>
        <end position="242"/>
    </location>
</feature>
<dbReference type="InterPro" id="IPR047817">
    <property type="entry name" value="ABC2_TM_bact-type"/>
</dbReference>
<dbReference type="GO" id="GO:0043190">
    <property type="term" value="C:ATP-binding cassette (ABC) transporter complex"/>
    <property type="evidence" value="ECO:0007669"/>
    <property type="project" value="InterPro"/>
</dbReference>
<sequence>MEALNILWRNQKWRLQNPATLIMTSIQPLFWLLLFSTMFGSKAVAGGGQNYTAFSLPGILVMLVLTSAGISGIANYSMKTGGIYYRVYISPVKRSSIVLGHILDVAVAAFVSIAILSALSLLLGATVASGIAGVLLIILLLVLTIAFVAGLSYAISFLFRDENPFIALVNTFVMPLFFVSTALMPYDQVPGGFKIAVLINPFTHVINSLRNLMLNATPDWGLYLLAAGLMAALTVLSFLLAVRCLQKDEK</sequence>
<feature type="transmembrane region" description="Helical" evidence="5">
    <location>
        <begin position="165"/>
        <end position="184"/>
    </location>
</feature>
<evidence type="ECO:0000313" key="7">
    <source>
        <dbReference type="EMBL" id="SDN62401.1"/>
    </source>
</evidence>
<feature type="domain" description="ABC transmembrane type-2" evidence="6">
    <location>
        <begin position="19"/>
        <end position="248"/>
    </location>
</feature>
<dbReference type="Pfam" id="PF01061">
    <property type="entry name" value="ABC2_membrane"/>
    <property type="match status" value="1"/>
</dbReference>
<dbReference type="STRING" id="258515.SAMN05192585_12531"/>
<comment type="similarity">
    <text evidence="5">Belongs to the ABC-2 integral membrane protein family.</text>
</comment>
<dbReference type="GO" id="GO:0140359">
    <property type="term" value="F:ABC-type transporter activity"/>
    <property type="evidence" value="ECO:0007669"/>
    <property type="project" value="InterPro"/>
</dbReference>
<dbReference type="AlphaFoldDB" id="A0A1H0CXQ1"/>
<evidence type="ECO:0000256" key="5">
    <source>
        <dbReference type="RuleBase" id="RU361157"/>
    </source>
</evidence>
<feature type="transmembrane region" description="Helical" evidence="5">
    <location>
        <begin position="21"/>
        <end position="39"/>
    </location>
</feature>
<feature type="transmembrane region" description="Helical" evidence="5">
    <location>
        <begin position="97"/>
        <end position="125"/>
    </location>
</feature>
<keyword evidence="4 5" id="KW-0472">Membrane</keyword>
<dbReference type="PANTHER" id="PTHR43229:SF2">
    <property type="entry name" value="NODULATION PROTEIN J"/>
    <property type="match status" value="1"/>
</dbReference>
<dbReference type="PANTHER" id="PTHR43229">
    <property type="entry name" value="NODULATION PROTEIN J"/>
    <property type="match status" value="1"/>
</dbReference>
<dbReference type="InterPro" id="IPR051784">
    <property type="entry name" value="Nod_factor_ABC_transporter"/>
</dbReference>
<dbReference type="PIRSF" id="PIRSF006648">
    <property type="entry name" value="DrrB"/>
    <property type="match status" value="1"/>
</dbReference>
<dbReference type="OrthoDB" id="670210at2"/>
<organism evidence="7 8">
    <name type="scientific">Acetanaerobacterium elongatum</name>
    <dbReference type="NCBI Taxonomy" id="258515"/>
    <lineage>
        <taxon>Bacteria</taxon>
        <taxon>Bacillati</taxon>
        <taxon>Bacillota</taxon>
        <taxon>Clostridia</taxon>
        <taxon>Eubacteriales</taxon>
        <taxon>Oscillospiraceae</taxon>
        <taxon>Acetanaerobacterium</taxon>
    </lineage>
</organism>
<keyword evidence="2 5" id="KW-0812">Transmembrane</keyword>
<dbReference type="Proteomes" id="UP000199182">
    <property type="component" value="Unassembled WGS sequence"/>
</dbReference>
<evidence type="ECO:0000313" key="8">
    <source>
        <dbReference type="Proteomes" id="UP000199182"/>
    </source>
</evidence>
<name>A0A1H0CXQ1_9FIRM</name>
<evidence type="ECO:0000256" key="4">
    <source>
        <dbReference type="ARBA" id="ARBA00023136"/>
    </source>
</evidence>
<protein>
    <recommendedName>
        <fullName evidence="5">Transport permease protein</fullName>
    </recommendedName>
</protein>
<comment type="subcellular location">
    <subcellularLocation>
        <location evidence="5">Cell membrane</location>
        <topology evidence="5">Multi-pass membrane protein</topology>
    </subcellularLocation>
    <subcellularLocation>
        <location evidence="1">Membrane</location>
        <topology evidence="1">Multi-pass membrane protein</topology>
    </subcellularLocation>
</comment>
<dbReference type="EMBL" id="FNID01000025">
    <property type="protein sequence ID" value="SDN62401.1"/>
    <property type="molecule type" value="Genomic_DNA"/>
</dbReference>
<accession>A0A1H0CXQ1</accession>
<dbReference type="InterPro" id="IPR000412">
    <property type="entry name" value="ABC_2_transport"/>
</dbReference>
<feature type="transmembrane region" description="Helical" evidence="5">
    <location>
        <begin position="131"/>
        <end position="153"/>
    </location>
</feature>
<feature type="transmembrane region" description="Helical" evidence="5">
    <location>
        <begin position="51"/>
        <end position="76"/>
    </location>
</feature>
<dbReference type="RefSeq" id="WP_092641363.1">
    <property type="nucleotide sequence ID" value="NZ_FNID01000025.1"/>
</dbReference>
<reference evidence="7 8" key="1">
    <citation type="submission" date="2016-10" db="EMBL/GenBank/DDBJ databases">
        <authorList>
            <person name="de Groot N.N."/>
        </authorList>
    </citation>
    <scope>NUCLEOTIDE SEQUENCE [LARGE SCALE GENOMIC DNA]</scope>
    <source>
        <strain evidence="7 8">CGMCC 1.5012</strain>
    </source>
</reference>
<evidence type="ECO:0000256" key="3">
    <source>
        <dbReference type="ARBA" id="ARBA00022989"/>
    </source>
</evidence>